<sequence length="24" mass="2739">MSNNNVSLDIDFVRAQFPAFKDPL</sequence>
<reference evidence="1" key="1">
    <citation type="submission" date="2018-05" db="EMBL/GenBank/DDBJ databases">
        <authorList>
            <person name="Lanie J.A."/>
            <person name="Ng W.-L."/>
            <person name="Kazmierczak K.M."/>
            <person name="Andrzejewski T.M."/>
            <person name="Davidsen T.M."/>
            <person name="Wayne K.J."/>
            <person name="Tettelin H."/>
            <person name="Glass J.I."/>
            <person name="Rusch D."/>
            <person name="Podicherti R."/>
            <person name="Tsui H.-C.T."/>
            <person name="Winkler M.E."/>
        </authorList>
    </citation>
    <scope>NUCLEOTIDE SEQUENCE</scope>
</reference>
<accession>A0A383B0E8</accession>
<name>A0A383B0E8_9ZZZZ</name>
<dbReference type="EMBL" id="UINC01196366">
    <property type="protein sequence ID" value="SVE13344.1"/>
    <property type="molecule type" value="Genomic_DNA"/>
</dbReference>
<proteinExistence type="predicted"/>
<gene>
    <name evidence="1" type="ORF">METZ01_LOCUS466198</name>
</gene>
<dbReference type="AlphaFoldDB" id="A0A383B0E8"/>
<organism evidence="1">
    <name type="scientific">marine metagenome</name>
    <dbReference type="NCBI Taxonomy" id="408172"/>
    <lineage>
        <taxon>unclassified sequences</taxon>
        <taxon>metagenomes</taxon>
        <taxon>ecological metagenomes</taxon>
    </lineage>
</organism>
<protein>
    <submittedName>
        <fullName evidence="1">Uncharacterized protein</fullName>
    </submittedName>
</protein>
<feature type="non-terminal residue" evidence="1">
    <location>
        <position position="24"/>
    </location>
</feature>
<evidence type="ECO:0000313" key="1">
    <source>
        <dbReference type="EMBL" id="SVE13344.1"/>
    </source>
</evidence>